<dbReference type="RefSeq" id="WP_069936940.1">
    <property type="nucleotide sequence ID" value="NZ_MAMP01000002.1"/>
</dbReference>
<sequence>MLSASGIKPVVEKDAIETAIEQGQHNSTYRMTVSFKDREQEHVGDLDIYFIVKGFNEGDGNEEIDVYFNVPFFSVHGADGERFMEEAEAMQFIFINFASEIQNVVDQVLDGLYEQYEK</sequence>
<organism evidence="1 2">
    <name type="scientific">Domibacillus iocasae</name>
    <dbReference type="NCBI Taxonomy" id="1714016"/>
    <lineage>
        <taxon>Bacteria</taxon>
        <taxon>Bacillati</taxon>
        <taxon>Bacillota</taxon>
        <taxon>Bacilli</taxon>
        <taxon>Bacillales</taxon>
        <taxon>Bacillaceae</taxon>
        <taxon>Domibacillus</taxon>
    </lineage>
</organism>
<dbReference type="STRING" id="1714016.BA724_14290"/>
<dbReference type="EMBL" id="MAMP01000002">
    <property type="protein sequence ID" value="OES46402.1"/>
    <property type="molecule type" value="Genomic_DNA"/>
</dbReference>
<evidence type="ECO:0000313" key="2">
    <source>
        <dbReference type="Proteomes" id="UP000095658"/>
    </source>
</evidence>
<comment type="caution">
    <text evidence="1">The sequence shown here is derived from an EMBL/GenBank/DDBJ whole genome shotgun (WGS) entry which is preliminary data.</text>
</comment>
<proteinExistence type="predicted"/>
<name>A0A1E7DTJ6_9BACI</name>
<evidence type="ECO:0000313" key="1">
    <source>
        <dbReference type="EMBL" id="OES46402.1"/>
    </source>
</evidence>
<dbReference type="OrthoDB" id="2969336at2"/>
<dbReference type="Proteomes" id="UP000095658">
    <property type="component" value="Unassembled WGS sequence"/>
</dbReference>
<keyword evidence="2" id="KW-1185">Reference proteome</keyword>
<gene>
    <name evidence="1" type="ORF">BA724_14290</name>
</gene>
<reference evidence="1 2" key="1">
    <citation type="submission" date="2016-06" db="EMBL/GenBank/DDBJ databases">
        <title>Domibacillus iocasae genome sequencing.</title>
        <authorList>
            <person name="Verma A."/>
            <person name="Pal Y."/>
            <person name="Ojha A.K."/>
            <person name="Krishnamurthi S."/>
        </authorList>
    </citation>
    <scope>NUCLEOTIDE SEQUENCE [LARGE SCALE GENOMIC DNA]</scope>
    <source>
        <strain evidence="1 2">DSM 29979</strain>
    </source>
</reference>
<protein>
    <submittedName>
        <fullName evidence="1">Uncharacterized protein</fullName>
    </submittedName>
</protein>
<accession>A0A1E7DTJ6</accession>
<dbReference type="AlphaFoldDB" id="A0A1E7DTJ6"/>